<dbReference type="Proteomes" id="UP001645039">
    <property type="component" value="Unassembled WGS sequence"/>
</dbReference>
<dbReference type="Pfam" id="PF00589">
    <property type="entry name" value="Phage_integrase"/>
    <property type="match status" value="1"/>
</dbReference>
<evidence type="ECO:0000256" key="2">
    <source>
        <dbReference type="SAM" id="MobiDB-lite"/>
    </source>
</evidence>
<keyword evidence="5" id="KW-1185">Reference proteome</keyword>
<proteinExistence type="predicted"/>
<feature type="domain" description="Tyr recombinase" evidence="3">
    <location>
        <begin position="171"/>
        <end position="400"/>
    </location>
</feature>
<name>A0ABR9F5R3_9GAMM</name>
<accession>A0ABR9F5R3</accession>
<evidence type="ECO:0000313" key="5">
    <source>
        <dbReference type="Proteomes" id="UP001645039"/>
    </source>
</evidence>
<dbReference type="Gene3D" id="1.10.443.10">
    <property type="entry name" value="Intergrase catalytic core"/>
    <property type="match status" value="1"/>
</dbReference>
<dbReference type="EMBL" id="RRZD01000024">
    <property type="protein sequence ID" value="MBE0401741.1"/>
    <property type="molecule type" value="Genomic_DNA"/>
</dbReference>
<evidence type="ECO:0000256" key="1">
    <source>
        <dbReference type="ARBA" id="ARBA00023172"/>
    </source>
</evidence>
<protein>
    <submittedName>
        <fullName evidence="4">Site-specific integrase</fullName>
    </submittedName>
</protein>
<dbReference type="PROSITE" id="PS51898">
    <property type="entry name" value="TYR_RECOMBINASE"/>
    <property type="match status" value="1"/>
</dbReference>
<keyword evidence="1" id="KW-0233">DNA recombination</keyword>
<reference evidence="4 5" key="1">
    <citation type="submission" date="2020-07" db="EMBL/GenBank/DDBJ databases">
        <title>Halophilic bacteria isolated from french cheeses.</title>
        <authorList>
            <person name="Kothe C.I."/>
            <person name="Farah-Kraiem B."/>
            <person name="Renault P."/>
            <person name="Dridi B."/>
        </authorList>
    </citation>
    <scope>NUCLEOTIDE SEQUENCE [LARGE SCALE GENOMIC DNA]</scope>
    <source>
        <strain evidence="4 5">FME1</strain>
    </source>
</reference>
<feature type="region of interest" description="Disordered" evidence="2">
    <location>
        <begin position="401"/>
        <end position="423"/>
    </location>
</feature>
<organism evidence="4 5">
    <name type="scientific">Halomonas casei</name>
    <dbReference type="NCBI Taxonomy" id="2742613"/>
    <lineage>
        <taxon>Bacteria</taxon>
        <taxon>Pseudomonadati</taxon>
        <taxon>Pseudomonadota</taxon>
        <taxon>Gammaproteobacteria</taxon>
        <taxon>Oceanospirillales</taxon>
        <taxon>Halomonadaceae</taxon>
        <taxon>Halomonas</taxon>
    </lineage>
</organism>
<dbReference type="InterPro" id="IPR013762">
    <property type="entry name" value="Integrase-like_cat_sf"/>
</dbReference>
<dbReference type="RefSeq" id="WP_192536257.1">
    <property type="nucleotide sequence ID" value="NZ_RRZD01000024.1"/>
</dbReference>
<sequence length="423" mass="49498">MGYQVIEQVVNAARRKLLVQDHIPVYYPNLYVTFELSGKALETTKKYLEHMAVFEDFLAFSSIDLISRLEQRPKSQYLTDSEISRFVSDAGFNKVTLAKKYAGMRLHPTAYEQVGKVHAKQRIEAVRDYLAFLYDKLGDHLTRDEAVDDVKRRINRKIKAASPGWKKTRIDEIKGLTCEERDRLLEVMHPESLENPFTDEAIRLRNYIILLLGLDMGLRRSEMLLIQTHDWCPRSRQLSVVNLENESIDPRTMAPQFKTHERRLLMSDDLFEAISQYDSKYRYRKTRTGSSQAKKHRFLLVAHRRNEGKPMSIKALDGVFPRVSKVAPELAHIHPHILRHDAVYTMLESMREEHENLTPEDRTTQVQKTLTFMFGWSPESHMPGLYGARFWKEEADKAMKKRSDKFKATRERAESEIRKGRKE</sequence>
<dbReference type="InterPro" id="IPR002104">
    <property type="entry name" value="Integrase_catalytic"/>
</dbReference>
<dbReference type="InterPro" id="IPR011010">
    <property type="entry name" value="DNA_brk_join_enz"/>
</dbReference>
<gene>
    <name evidence="4" type="ORF">EI168_16790</name>
</gene>
<feature type="compositionally biased region" description="Basic and acidic residues" evidence="2">
    <location>
        <begin position="405"/>
        <end position="423"/>
    </location>
</feature>
<evidence type="ECO:0000313" key="4">
    <source>
        <dbReference type="EMBL" id="MBE0401741.1"/>
    </source>
</evidence>
<evidence type="ECO:0000259" key="3">
    <source>
        <dbReference type="PROSITE" id="PS51898"/>
    </source>
</evidence>
<dbReference type="CDD" id="cd00397">
    <property type="entry name" value="DNA_BRE_C"/>
    <property type="match status" value="1"/>
</dbReference>
<dbReference type="SUPFAM" id="SSF56349">
    <property type="entry name" value="DNA breaking-rejoining enzymes"/>
    <property type="match status" value="1"/>
</dbReference>
<comment type="caution">
    <text evidence="4">The sequence shown here is derived from an EMBL/GenBank/DDBJ whole genome shotgun (WGS) entry which is preliminary data.</text>
</comment>